<name>A0AAE8MMI0_9HYPO</name>
<reference evidence="1" key="1">
    <citation type="submission" date="2018-03" db="EMBL/GenBank/DDBJ databases">
        <authorList>
            <person name="Guldener U."/>
        </authorList>
    </citation>
    <scope>NUCLEOTIDE SEQUENCE</scope>
</reference>
<gene>
    <name evidence="1" type="ORF">FTOL_13853</name>
</gene>
<comment type="caution">
    <text evidence="1">The sequence shown here is derived from an EMBL/GenBank/DDBJ whole genome shotgun (WGS) entry which is preliminary data.</text>
</comment>
<keyword evidence="2" id="KW-1185">Reference proteome</keyword>
<protein>
    <submittedName>
        <fullName evidence="1">Uncharacterized protein</fullName>
    </submittedName>
</protein>
<sequence>MAALEALRREKPNGD</sequence>
<organism evidence="1 2">
    <name type="scientific">Fusarium torulosum</name>
    <dbReference type="NCBI Taxonomy" id="33205"/>
    <lineage>
        <taxon>Eukaryota</taxon>
        <taxon>Fungi</taxon>
        <taxon>Dikarya</taxon>
        <taxon>Ascomycota</taxon>
        <taxon>Pezizomycotina</taxon>
        <taxon>Sordariomycetes</taxon>
        <taxon>Hypocreomycetidae</taxon>
        <taxon>Hypocreales</taxon>
        <taxon>Nectriaceae</taxon>
        <taxon>Fusarium</taxon>
    </lineage>
</organism>
<evidence type="ECO:0000313" key="2">
    <source>
        <dbReference type="Proteomes" id="UP001187734"/>
    </source>
</evidence>
<dbReference type="Proteomes" id="UP001187734">
    <property type="component" value="Unassembled WGS sequence"/>
</dbReference>
<accession>A0AAE8MMI0</accession>
<proteinExistence type="predicted"/>
<evidence type="ECO:0000313" key="1">
    <source>
        <dbReference type="EMBL" id="SPJ93247.1"/>
    </source>
</evidence>
<dbReference type="EMBL" id="ONZP01001116">
    <property type="protein sequence ID" value="SPJ93247.1"/>
    <property type="molecule type" value="Genomic_DNA"/>
</dbReference>